<gene>
    <name evidence="2" type="ORF">MPOL1434_LOCUS5709</name>
</gene>
<name>A0A7S0FLZ2_9STRA</name>
<dbReference type="EMBL" id="HBEJ01009700">
    <property type="protein sequence ID" value="CAD8369931.1"/>
    <property type="molecule type" value="Transcribed_RNA"/>
</dbReference>
<keyword evidence="1" id="KW-0472">Membrane</keyword>
<protein>
    <submittedName>
        <fullName evidence="2">Uncharacterized protein</fullName>
    </submittedName>
</protein>
<proteinExistence type="predicted"/>
<evidence type="ECO:0000313" key="2">
    <source>
        <dbReference type="EMBL" id="CAD8369931.1"/>
    </source>
</evidence>
<reference evidence="2" key="1">
    <citation type="submission" date="2021-01" db="EMBL/GenBank/DDBJ databases">
        <authorList>
            <person name="Corre E."/>
            <person name="Pelletier E."/>
            <person name="Niang G."/>
            <person name="Scheremetjew M."/>
            <person name="Finn R."/>
            <person name="Kale V."/>
            <person name="Holt S."/>
            <person name="Cochrane G."/>
            <person name="Meng A."/>
            <person name="Brown T."/>
            <person name="Cohen L."/>
        </authorList>
    </citation>
    <scope>NUCLEOTIDE SEQUENCE</scope>
    <source>
        <strain evidence="2">CCMP3303</strain>
    </source>
</reference>
<accession>A0A7S0FLZ2</accession>
<dbReference type="AlphaFoldDB" id="A0A7S0FLZ2"/>
<dbReference type="InterPro" id="IPR015943">
    <property type="entry name" value="WD40/YVTN_repeat-like_dom_sf"/>
</dbReference>
<dbReference type="SUPFAM" id="SSF50969">
    <property type="entry name" value="YVTN repeat-like/Quinoprotein amine dehydrogenase"/>
    <property type="match status" value="1"/>
</dbReference>
<dbReference type="Gene3D" id="2.130.10.10">
    <property type="entry name" value="YVTN repeat-like/Quinoprotein amine dehydrogenase"/>
    <property type="match status" value="1"/>
</dbReference>
<dbReference type="InterPro" id="IPR011044">
    <property type="entry name" value="Quino_amine_DH_bsu"/>
</dbReference>
<organism evidence="2">
    <name type="scientific">Minutocellus polymorphus</name>
    <dbReference type="NCBI Taxonomy" id="265543"/>
    <lineage>
        <taxon>Eukaryota</taxon>
        <taxon>Sar</taxon>
        <taxon>Stramenopiles</taxon>
        <taxon>Ochrophyta</taxon>
        <taxon>Bacillariophyta</taxon>
        <taxon>Mediophyceae</taxon>
        <taxon>Cymatosirophycidae</taxon>
        <taxon>Cymatosirales</taxon>
        <taxon>Cymatosiraceae</taxon>
        <taxon>Minutocellus</taxon>
    </lineage>
</organism>
<keyword evidence="1" id="KW-1133">Transmembrane helix</keyword>
<sequence>MLPASWSDGVYMESQFSDKKYVAINSRVPVTDSHGEEAPAGEVLFFDVDEEKVASRVLVGPRPVHSYGVYTHNEYWTHSDGDGYFYIIDLKSIDRHNSKPIQVHQDTPSHGKLMWDEDGALQGTGYATSTGEPFLFIFDMDTHEEIGKFDFSEWCNASHSIGFSSVNKHLYIECSRGAPTLLELDVSTPRNPQYVEAHAGITGSIYETPDASAIAVTDKGGSKFHLIEPGATGEAASSIYTVDVYGHPSTPVFFPNGRTDGKTNFNTCLSLTINTNQRHYHKNKLMCSYYGCSQAATQNDVDAGMCLYALDANGEQTNSLLSVGLTDISDIAQGTHPNSKVCQRCASELNYNDEDGKCVCTPNCGSCASDTPEDHNADLSGAVCMDMSTMTPSRVSNRALRSLKDITPSSHPDSTFVAAGSVKQGSPYSYSAQCGFGRTYRSHKKGGKYTALPSNFPTNSVSIINVEDFSLKCTVELDGTPGRVIYVPPTGSDSSMTASGSTAPSGGGLSGGAIAGIVIGSLVVVLASAILIINKSKNGKDEKYTESAEGGVN</sequence>
<keyword evidence="1" id="KW-0812">Transmembrane</keyword>
<evidence type="ECO:0000256" key="1">
    <source>
        <dbReference type="SAM" id="Phobius"/>
    </source>
</evidence>
<feature type="transmembrane region" description="Helical" evidence="1">
    <location>
        <begin position="509"/>
        <end position="533"/>
    </location>
</feature>